<keyword evidence="3 9" id="KW-0812">Transmembrane</keyword>
<dbReference type="InterPro" id="IPR017871">
    <property type="entry name" value="ABC_transporter-like_CS"/>
</dbReference>
<protein>
    <recommendedName>
        <fullName evidence="13">Multidrug resistance-associated protein lethal(2)03659</fullName>
    </recommendedName>
</protein>
<dbReference type="InterPro" id="IPR027417">
    <property type="entry name" value="P-loop_NTPase"/>
</dbReference>
<feature type="transmembrane region" description="Helical" evidence="9">
    <location>
        <begin position="1065"/>
        <end position="1085"/>
    </location>
</feature>
<proteinExistence type="predicted"/>
<dbReference type="Gene3D" id="3.40.50.300">
    <property type="entry name" value="P-loop containing nucleotide triphosphate hydrolases"/>
    <property type="match status" value="2"/>
</dbReference>
<feature type="region of interest" description="Disordered" evidence="8">
    <location>
        <begin position="460"/>
        <end position="506"/>
    </location>
</feature>
<comment type="subcellular location">
    <subcellularLocation>
        <location evidence="1">Membrane</location>
        <topology evidence="1">Multi-pass membrane protein</topology>
    </subcellularLocation>
</comment>
<keyword evidence="7 9" id="KW-0472">Membrane</keyword>
<dbReference type="FunFam" id="3.40.50.300:FF:000482">
    <property type="entry name" value="Multidrug resistance-associated protein member 4"/>
    <property type="match status" value="1"/>
</dbReference>
<feature type="transmembrane region" description="Helical" evidence="9">
    <location>
        <begin position="954"/>
        <end position="974"/>
    </location>
</feature>
<dbReference type="PANTHER" id="PTHR24223">
    <property type="entry name" value="ATP-BINDING CASSETTE SUB-FAMILY C"/>
    <property type="match status" value="1"/>
</dbReference>
<dbReference type="PROSITE" id="PS50893">
    <property type="entry name" value="ABC_TRANSPORTER_2"/>
    <property type="match status" value="2"/>
</dbReference>
<feature type="transmembrane region" description="Helical" evidence="9">
    <location>
        <begin position="880"/>
        <end position="902"/>
    </location>
</feature>
<dbReference type="FunFam" id="1.20.1560.10:FF:000026">
    <property type="entry name" value="Multidrug resistance-associated protein lethal(2)03659"/>
    <property type="match status" value="1"/>
</dbReference>
<evidence type="ECO:0000259" key="11">
    <source>
        <dbReference type="PROSITE" id="PS50929"/>
    </source>
</evidence>
<feature type="transmembrane region" description="Helical" evidence="9">
    <location>
        <begin position="264"/>
        <end position="286"/>
    </location>
</feature>
<evidence type="ECO:0000256" key="1">
    <source>
        <dbReference type="ARBA" id="ARBA00004141"/>
    </source>
</evidence>
<evidence type="ECO:0000256" key="2">
    <source>
        <dbReference type="ARBA" id="ARBA00022448"/>
    </source>
</evidence>
<accession>A0A7R9IHU0</accession>
<feature type="compositionally biased region" description="Basic and acidic residues" evidence="8">
    <location>
        <begin position="479"/>
        <end position="500"/>
    </location>
</feature>
<gene>
    <name evidence="12" type="ORF">TTEB3V08_LOCUS6603</name>
</gene>
<name>A0A7R9IHU0_9NEOP</name>
<evidence type="ECO:0000256" key="8">
    <source>
        <dbReference type="SAM" id="MobiDB-lite"/>
    </source>
</evidence>
<dbReference type="InterPro" id="IPR003439">
    <property type="entry name" value="ABC_transporter-like_ATP-bd"/>
</dbReference>
<feature type="domain" description="ABC transporter" evidence="10">
    <location>
        <begin position="514"/>
        <end position="737"/>
    </location>
</feature>
<keyword evidence="6 9" id="KW-1133">Transmembrane helix</keyword>
<dbReference type="InterPro" id="IPR036640">
    <property type="entry name" value="ABC1_TM_sf"/>
</dbReference>
<feature type="domain" description="ABC transporter" evidence="10">
    <location>
        <begin position="1183"/>
        <end position="1416"/>
    </location>
</feature>
<dbReference type="GO" id="GO:0016887">
    <property type="term" value="F:ATP hydrolysis activity"/>
    <property type="evidence" value="ECO:0007669"/>
    <property type="project" value="InterPro"/>
</dbReference>
<keyword evidence="2" id="KW-0813">Transport</keyword>
<dbReference type="GO" id="GO:0016020">
    <property type="term" value="C:membrane"/>
    <property type="evidence" value="ECO:0007669"/>
    <property type="project" value="UniProtKB-SubCell"/>
</dbReference>
<keyword evidence="4" id="KW-0547">Nucleotide-binding</keyword>
<dbReference type="CDD" id="cd18593">
    <property type="entry name" value="ABC_6TM_MRP4_D1_like"/>
    <property type="match status" value="1"/>
</dbReference>
<evidence type="ECO:0000256" key="5">
    <source>
        <dbReference type="ARBA" id="ARBA00022840"/>
    </source>
</evidence>
<dbReference type="Pfam" id="PF00005">
    <property type="entry name" value="ABC_tran"/>
    <property type="match status" value="2"/>
</dbReference>
<dbReference type="EMBL" id="OE002382">
    <property type="protein sequence ID" value="CAD7458628.1"/>
    <property type="molecule type" value="Genomic_DNA"/>
</dbReference>
<feature type="domain" description="ABC transmembrane type-1" evidence="11">
    <location>
        <begin position="154"/>
        <end position="428"/>
    </location>
</feature>
<dbReference type="Pfam" id="PF00664">
    <property type="entry name" value="ABC_membrane"/>
    <property type="match status" value="2"/>
</dbReference>
<feature type="domain" description="ABC transmembrane type-1" evidence="11">
    <location>
        <begin position="880"/>
        <end position="1087"/>
    </location>
</feature>
<dbReference type="SMART" id="SM00382">
    <property type="entry name" value="AAA"/>
    <property type="match status" value="2"/>
</dbReference>
<dbReference type="PANTHER" id="PTHR24223:SF448">
    <property type="entry name" value="FI20146P1-RELATED"/>
    <property type="match status" value="1"/>
</dbReference>
<dbReference type="GO" id="GO:0140359">
    <property type="term" value="F:ABC-type transporter activity"/>
    <property type="evidence" value="ECO:0007669"/>
    <property type="project" value="InterPro"/>
</dbReference>
<dbReference type="SUPFAM" id="SSF90123">
    <property type="entry name" value="ABC transporter transmembrane region"/>
    <property type="match status" value="2"/>
</dbReference>
<evidence type="ECO:0000256" key="6">
    <source>
        <dbReference type="ARBA" id="ARBA00022989"/>
    </source>
</evidence>
<dbReference type="FunFam" id="3.40.50.300:FF:000163">
    <property type="entry name" value="Multidrug resistance-associated protein member 4"/>
    <property type="match status" value="1"/>
</dbReference>
<evidence type="ECO:0000313" key="12">
    <source>
        <dbReference type="EMBL" id="CAD7458628.1"/>
    </source>
</evidence>
<evidence type="ECO:0000256" key="9">
    <source>
        <dbReference type="SAM" id="Phobius"/>
    </source>
</evidence>
<feature type="transmembrane region" description="Helical" evidence="9">
    <location>
        <begin position="292"/>
        <end position="311"/>
    </location>
</feature>
<feature type="transmembrane region" description="Helical" evidence="9">
    <location>
        <begin position="805"/>
        <end position="827"/>
    </location>
</feature>
<dbReference type="InterPro" id="IPR011527">
    <property type="entry name" value="ABC1_TM_dom"/>
</dbReference>
<feature type="transmembrane region" description="Helical" evidence="9">
    <location>
        <begin position="980"/>
        <end position="999"/>
    </location>
</feature>
<evidence type="ECO:0000256" key="4">
    <source>
        <dbReference type="ARBA" id="ARBA00022741"/>
    </source>
</evidence>
<reference evidence="12" key="1">
    <citation type="submission" date="2020-11" db="EMBL/GenBank/DDBJ databases">
        <authorList>
            <person name="Tran Van P."/>
        </authorList>
    </citation>
    <scope>NUCLEOTIDE SEQUENCE</scope>
</reference>
<evidence type="ECO:0008006" key="13">
    <source>
        <dbReference type="Google" id="ProtNLM"/>
    </source>
</evidence>
<feature type="transmembrane region" description="Helical" evidence="9">
    <location>
        <begin position="191"/>
        <end position="214"/>
    </location>
</feature>
<evidence type="ECO:0000256" key="7">
    <source>
        <dbReference type="ARBA" id="ARBA00023136"/>
    </source>
</evidence>
<feature type="transmembrane region" description="Helical" evidence="9">
    <location>
        <begin position="372"/>
        <end position="399"/>
    </location>
</feature>
<dbReference type="CDD" id="cd03250">
    <property type="entry name" value="ABCC_MRP_domain1"/>
    <property type="match status" value="1"/>
</dbReference>
<dbReference type="InterPro" id="IPR030240">
    <property type="entry name" value="ABCC4_TMD1"/>
</dbReference>
<evidence type="ECO:0000259" key="10">
    <source>
        <dbReference type="PROSITE" id="PS50893"/>
    </source>
</evidence>
<evidence type="ECO:0000256" key="3">
    <source>
        <dbReference type="ARBA" id="ARBA00022692"/>
    </source>
</evidence>
<dbReference type="PROSITE" id="PS00211">
    <property type="entry name" value="ABC_TRANSPORTER_1"/>
    <property type="match status" value="2"/>
</dbReference>
<feature type="transmembrane region" description="Helical" evidence="9">
    <location>
        <begin position="141"/>
        <end position="160"/>
    </location>
</feature>
<dbReference type="CDD" id="cd03244">
    <property type="entry name" value="ABCC_MRP_domain2"/>
    <property type="match status" value="1"/>
</dbReference>
<sequence>MQRLEAELDLVLQGTSTATPYEEAPRRLSVCTSHSTWTPTRGRRRGPIHELRQILCPPCSSAVLFTPRYSTSPLTIQLSVCFRWMLKIFWKGYKKDLEMDDLFVPLDEHKSDYLGNKFEKRWNEELSRASKEGRQPSLLRVIMRCFGLSLMGYGLILAFLEIGLRASQPLFLGRLIQYFSPSNENITLEQAYIYALGVIMCSTINVFAIHPYMMAIFHMGMKIRVACCSLIYRKSLRLSKTALGQTTAGQVVNLLSNDVSRFDICVIFIHYLWLGPLETVVATYFMWNEVGVSAVIGVAALLMFIPLQAYLGKKTSDLRMRTAIRTDERVRLMNEIISGIQVIKMYTWEVPFNKLVELARKREIDCIRATSYIRGIILSFIMFTTRISIFLSILAYVLLGNNITAEKVFVLTSYYNILRQTMTVFFPQGITQVAEARVSVQRLQKFLLYEETQIQRPISCATDKSDKNNGVSHKKKRTDKVSDVAEKVSEKSSLLERHDSSTGGESYPGVEVGIRVVEATARWLPDSAEPTLDKISLTVHPGRLLAVIGPVGSGKSSLLQMMLKELPLSNGKLSVNGKISYASQEPWLFAGSVRQNILFGQPYVRERYSQVVRVCALKRDFQLLPYGDRTIVGERGVSLSGGQRARINLARAVYMEADIYLLDDPLSAVDTHVGKHLFEDCISNFLRDKACLLITHQLQYLKQVDHIVILNYGKIEAEGTYYELQATGLNFAKLLEEDHETEEDLKDPVLHPLEPLLKQISFGSASSIDDRSKVVPVEVAEEKTTGRVGGDVYAAYLRAGGNCSIVFFLFCMCFLAQFLASCGDYWITKWTNLEEMRYKSLLDTNSTVLTDIVNTTTTTTPVTNSTFLEPDGDLSTEWCIYVYAAITIATIVISLGRSFLFFTVCMRASQRLHNAMFDSITRATMWFFNNNPSGRILNRFSKDMGSIDEMLPQSMIDCLQIGLSMVAIITVVAIVNPWLLLPTFVVGVIFYMLRVVFLATSRSVKRLEGVTRSPVFSHLNASIQGLTTIRAFGAQEILEKEFDNHQDLHSSAWYLFIASSRTFGFWLDIACLVYIVIVTLSFLVIGGGHDAVLVDEWRVSRHGINPLASFVPDEFGGNVGLAITQAIGLTGMCQWGMRQSAELENQMTSVERILEYTKIEREPALESPPDKKPPKEWPQNGTVKFQNLFLKYNKDEGPVLNNLNFIIESKQKVGIVGRTGAGKSSLISALFRLAPLEGKVWIDGIDTSSIGLHDLRSKISIIPQEPVLFSGTMRKNLDPFDEYSDEILWQSLDEVELKEAVADLPSGLSSVMSEGGSNFSVGQRQLVCLARAIVKNNRILVLDEATANVDPQTDALIQHTIRRKFEECTVLTIAHRLHTVMDSDRVLVMDAGTMVEFDHPRNLLSNPQGYFSQMVEQTGSTMETSLRKVAEEVVAKGRVGRDRLLPRGELVMTGLYQLDL</sequence>
<keyword evidence="5" id="KW-0067">ATP-binding</keyword>
<dbReference type="InterPro" id="IPR050173">
    <property type="entry name" value="ABC_transporter_C-like"/>
</dbReference>
<dbReference type="PROSITE" id="PS50929">
    <property type="entry name" value="ABC_TM1F"/>
    <property type="match status" value="2"/>
</dbReference>
<dbReference type="SUPFAM" id="SSF52540">
    <property type="entry name" value="P-loop containing nucleoside triphosphate hydrolases"/>
    <property type="match status" value="2"/>
</dbReference>
<dbReference type="Gene3D" id="1.20.1560.10">
    <property type="entry name" value="ABC transporter type 1, transmembrane domain"/>
    <property type="match status" value="2"/>
</dbReference>
<dbReference type="InterPro" id="IPR003593">
    <property type="entry name" value="AAA+_ATPase"/>
</dbReference>
<dbReference type="GO" id="GO:0005524">
    <property type="term" value="F:ATP binding"/>
    <property type="evidence" value="ECO:0007669"/>
    <property type="project" value="UniProtKB-KW"/>
</dbReference>
<organism evidence="12">
    <name type="scientific">Timema tahoe</name>
    <dbReference type="NCBI Taxonomy" id="61484"/>
    <lineage>
        <taxon>Eukaryota</taxon>
        <taxon>Metazoa</taxon>
        <taxon>Ecdysozoa</taxon>
        <taxon>Arthropoda</taxon>
        <taxon>Hexapoda</taxon>
        <taxon>Insecta</taxon>
        <taxon>Pterygota</taxon>
        <taxon>Neoptera</taxon>
        <taxon>Polyneoptera</taxon>
        <taxon>Phasmatodea</taxon>
        <taxon>Timematodea</taxon>
        <taxon>Timematoidea</taxon>
        <taxon>Timematidae</taxon>
        <taxon>Timema</taxon>
    </lineage>
</organism>
<dbReference type="FunFam" id="1.20.1560.10:FF:000014">
    <property type="entry name" value="Multidrug resistance-associated protein member 4"/>
    <property type="match status" value="1"/>
</dbReference>